<sequence>MKTKIVEKITVVIMMQISFFLFGQEFTNFRNIELLFKSPQNKIEEVIKGEGYILKSKDLKSGGITYIKKNSTYTFVVNLIFKANKLEYIGWNDSVIGGKFIVEDIGKDSSYKIDEAKTDDYLGVFTSVSKEKGFQVTIFKTIPNLNKGMISFSLMKIKDRIEKGNSSISQKTSKNTSLSFLSRYKGRYPSSIKLLNYTILKNRLIQLIGKERYQYMNQTWAVEGGIGVENNVFEASGCEQHNCDMTNFMIVVDLKNDILYVGYRVEDEIYKFGENQNYPKLILDWEKENINGE</sequence>
<proteinExistence type="predicted"/>
<reference evidence="1 2" key="1">
    <citation type="submission" date="2024-01" db="EMBL/GenBank/DDBJ databases">
        <title>Chryseobacterium sp. T9W2-O.</title>
        <authorList>
            <person name="Maltman C."/>
        </authorList>
    </citation>
    <scope>NUCLEOTIDE SEQUENCE [LARGE SCALE GENOMIC DNA]</scope>
    <source>
        <strain evidence="1 2">T9W2-O</strain>
    </source>
</reference>
<gene>
    <name evidence="1" type="ORF">SOP96_09930</name>
</gene>
<dbReference type="EMBL" id="JAYLAA010000037">
    <property type="protein sequence ID" value="MEC3876029.1"/>
    <property type="molecule type" value="Genomic_DNA"/>
</dbReference>
<protein>
    <submittedName>
        <fullName evidence="1">Uncharacterized protein</fullName>
    </submittedName>
</protein>
<name>A0ABU6HTH9_9FLAO</name>
<evidence type="ECO:0000313" key="2">
    <source>
        <dbReference type="Proteomes" id="UP001348397"/>
    </source>
</evidence>
<dbReference type="RefSeq" id="WP_326320823.1">
    <property type="nucleotide sequence ID" value="NZ_JAYLAA010000037.1"/>
</dbReference>
<accession>A0ABU6HTH9</accession>
<comment type="caution">
    <text evidence="1">The sequence shown here is derived from an EMBL/GenBank/DDBJ whole genome shotgun (WGS) entry which is preliminary data.</text>
</comment>
<dbReference type="Proteomes" id="UP001348397">
    <property type="component" value="Unassembled WGS sequence"/>
</dbReference>
<organism evidence="1 2">
    <name type="scientific">Chryseobacterium salviniae</name>
    <dbReference type="NCBI Taxonomy" id="3101750"/>
    <lineage>
        <taxon>Bacteria</taxon>
        <taxon>Pseudomonadati</taxon>
        <taxon>Bacteroidota</taxon>
        <taxon>Flavobacteriia</taxon>
        <taxon>Flavobacteriales</taxon>
        <taxon>Weeksellaceae</taxon>
        <taxon>Chryseobacterium group</taxon>
        <taxon>Chryseobacterium</taxon>
    </lineage>
</organism>
<evidence type="ECO:0000313" key="1">
    <source>
        <dbReference type="EMBL" id="MEC3876029.1"/>
    </source>
</evidence>
<keyword evidence="2" id="KW-1185">Reference proteome</keyword>